<proteinExistence type="inferred from homology"/>
<feature type="site" description="Important for substrate specificity" evidence="4">
    <location>
        <position position="168"/>
    </location>
</feature>
<reference evidence="6" key="1">
    <citation type="submission" date="2020-01" db="EMBL/GenBank/DDBJ databases">
        <title>Caldichromatium gen. nov., sp. nov., a thermophilic purple sulfur bacterium member of the family Chromatiaceae isolated from Nakabusa hot spring, Japan.</title>
        <authorList>
            <person name="Saini M.K."/>
            <person name="Hanada S."/>
            <person name="Tank M."/>
        </authorList>
    </citation>
    <scope>NUCLEOTIDE SEQUENCE [LARGE SCALE GENOMIC DNA]</scope>
    <source>
        <strain evidence="6">No.7</strain>
    </source>
</reference>
<keyword evidence="4" id="KW-0963">Cytoplasm</keyword>
<dbReference type="InterPro" id="IPR029001">
    <property type="entry name" value="ITPase-like_fam"/>
</dbReference>
<accession>A0A6G7VF49</accession>
<evidence type="ECO:0000313" key="6">
    <source>
        <dbReference type="Proteomes" id="UP000502699"/>
    </source>
</evidence>
<comment type="caution">
    <text evidence="4">Lacks conserved residue(s) required for the propagation of feature annotation.</text>
</comment>
<dbReference type="PIRSF" id="PIRSF006305">
    <property type="entry name" value="Maf"/>
    <property type="match status" value="1"/>
</dbReference>
<comment type="catalytic activity">
    <reaction evidence="4">
        <text>dTTP + H2O = dTMP + diphosphate + H(+)</text>
        <dbReference type="Rhea" id="RHEA:28534"/>
        <dbReference type="ChEBI" id="CHEBI:15377"/>
        <dbReference type="ChEBI" id="CHEBI:15378"/>
        <dbReference type="ChEBI" id="CHEBI:33019"/>
        <dbReference type="ChEBI" id="CHEBI:37568"/>
        <dbReference type="ChEBI" id="CHEBI:63528"/>
        <dbReference type="EC" id="3.6.1.9"/>
    </reaction>
</comment>
<dbReference type="Pfam" id="PF02545">
    <property type="entry name" value="Maf"/>
    <property type="match status" value="1"/>
</dbReference>
<gene>
    <name evidence="5" type="ORF">GWK36_12525</name>
</gene>
<dbReference type="Proteomes" id="UP000502699">
    <property type="component" value="Chromosome"/>
</dbReference>
<feature type="active site" description="Proton acceptor" evidence="4">
    <location>
        <position position="85"/>
    </location>
</feature>
<dbReference type="HAMAP" id="MF_00528">
    <property type="entry name" value="Maf"/>
    <property type="match status" value="1"/>
</dbReference>
<dbReference type="GO" id="GO:0047429">
    <property type="term" value="F:nucleoside triphosphate diphosphatase activity"/>
    <property type="evidence" value="ECO:0007669"/>
    <property type="project" value="UniProtKB-EC"/>
</dbReference>
<evidence type="ECO:0000256" key="3">
    <source>
        <dbReference type="ARBA" id="ARBA00023080"/>
    </source>
</evidence>
<protein>
    <recommendedName>
        <fullName evidence="4">dTTP/UTP pyrophosphatase</fullName>
        <shortName evidence="4">dTTPase/UTPase</shortName>
        <ecNumber evidence="4">3.6.1.9</ecNumber>
    </recommendedName>
    <alternativeName>
        <fullName evidence="4">Nucleoside triphosphate pyrophosphatase</fullName>
    </alternativeName>
    <alternativeName>
        <fullName evidence="4">Nucleotide pyrophosphatase</fullName>
        <shortName evidence="4">Nucleotide PPase</shortName>
    </alternativeName>
</protein>
<evidence type="ECO:0000256" key="1">
    <source>
        <dbReference type="ARBA" id="ARBA00001968"/>
    </source>
</evidence>
<evidence type="ECO:0000256" key="4">
    <source>
        <dbReference type="HAMAP-Rule" id="MF_00528"/>
    </source>
</evidence>
<evidence type="ECO:0000256" key="2">
    <source>
        <dbReference type="ARBA" id="ARBA00022801"/>
    </source>
</evidence>
<comment type="catalytic activity">
    <reaction evidence="4">
        <text>UTP + H2O = UMP + diphosphate + H(+)</text>
        <dbReference type="Rhea" id="RHEA:29395"/>
        <dbReference type="ChEBI" id="CHEBI:15377"/>
        <dbReference type="ChEBI" id="CHEBI:15378"/>
        <dbReference type="ChEBI" id="CHEBI:33019"/>
        <dbReference type="ChEBI" id="CHEBI:46398"/>
        <dbReference type="ChEBI" id="CHEBI:57865"/>
        <dbReference type="EC" id="3.6.1.9"/>
    </reaction>
</comment>
<dbReference type="PANTHER" id="PTHR43213">
    <property type="entry name" value="BIFUNCTIONAL DTTP/UTP PYROPHOSPHATASE/METHYLTRANSFERASE PROTEIN-RELATED"/>
    <property type="match status" value="1"/>
</dbReference>
<evidence type="ECO:0000313" key="5">
    <source>
        <dbReference type="EMBL" id="QIK38669.1"/>
    </source>
</evidence>
<dbReference type="CDD" id="cd00555">
    <property type="entry name" value="Maf"/>
    <property type="match status" value="1"/>
</dbReference>
<dbReference type="InterPro" id="IPR003697">
    <property type="entry name" value="Maf-like"/>
</dbReference>
<keyword evidence="2 4" id="KW-0378">Hydrolase</keyword>
<feature type="site" description="Important for substrate specificity" evidence="4">
    <location>
        <position position="25"/>
    </location>
</feature>
<comment type="function">
    <text evidence="4">Nucleoside triphosphate pyrophosphatase that hydrolyzes dTTP and UTP. May have a dual role in cell division arrest and in preventing the incorporation of modified nucleotides into cellular nucleic acids.</text>
</comment>
<dbReference type="EMBL" id="CP048029">
    <property type="protein sequence ID" value="QIK38669.1"/>
    <property type="molecule type" value="Genomic_DNA"/>
</dbReference>
<dbReference type="Gene3D" id="3.90.950.10">
    <property type="match status" value="1"/>
</dbReference>
<dbReference type="EC" id="3.6.1.9" evidence="4"/>
<dbReference type="SUPFAM" id="SSF52972">
    <property type="entry name" value="ITPase-like"/>
    <property type="match status" value="1"/>
</dbReference>
<dbReference type="KEGG" id="cjap:GWK36_12525"/>
<keyword evidence="3 4" id="KW-0546">Nucleotide metabolism</keyword>
<dbReference type="NCBIfam" id="TIGR00172">
    <property type="entry name" value="maf"/>
    <property type="match status" value="1"/>
</dbReference>
<dbReference type="GO" id="GO:0009117">
    <property type="term" value="P:nucleotide metabolic process"/>
    <property type="evidence" value="ECO:0007669"/>
    <property type="project" value="UniProtKB-KW"/>
</dbReference>
<keyword evidence="6" id="KW-1185">Reference proteome</keyword>
<name>A0A6G7VF49_9GAMM</name>
<sequence length="220" mass="23891">MNTAERAALCTDVPPQLYLASRSPRRAELLRQIGVRFVPIETRVDEGQWPGEMAEDYVRRLALAKAQAGRARIEPSDPRPVLGADTAVIIGTEILGKPHDWPDFQRMMGLLAGNTHRVLTGVALAGLQETWYALSTSQVSLRAIAPDEQWAYWQSGEPRDKAGGYAIQGLGALFVADLQGSYSGVMGLPLYETGRLLQQAGLTLLNSDVISNPIPLGPES</sequence>
<dbReference type="GO" id="GO:0005737">
    <property type="term" value="C:cytoplasm"/>
    <property type="evidence" value="ECO:0007669"/>
    <property type="project" value="UniProtKB-SubCell"/>
</dbReference>
<comment type="similarity">
    <text evidence="4">Belongs to the Maf family. YhdE subfamily.</text>
</comment>
<organism evidence="5 6">
    <name type="scientific">Caldichromatium japonicum</name>
    <dbReference type="NCBI Taxonomy" id="2699430"/>
    <lineage>
        <taxon>Bacteria</taxon>
        <taxon>Pseudomonadati</taxon>
        <taxon>Pseudomonadota</taxon>
        <taxon>Gammaproteobacteria</taxon>
        <taxon>Chromatiales</taxon>
        <taxon>Chromatiaceae</taxon>
        <taxon>Caldichromatium</taxon>
    </lineage>
</organism>
<dbReference type="PANTHER" id="PTHR43213:SF5">
    <property type="entry name" value="BIFUNCTIONAL DTTP_UTP PYROPHOSPHATASE_METHYLTRANSFERASE PROTEIN-RELATED"/>
    <property type="match status" value="1"/>
</dbReference>
<dbReference type="RefSeq" id="WP_166271564.1">
    <property type="nucleotide sequence ID" value="NZ_CP048029.1"/>
</dbReference>
<comment type="cofactor">
    <cofactor evidence="1 4">
        <name>a divalent metal cation</name>
        <dbReference type="ChEBI" id="CHEBI:60240"/>
    </cofactor>
</comment>
<comment type="subcellular location">
    <subcellularLocation>
        <location evidence="4">Cytoplasm</location>
    </subcellularLocation>
</comment>
<feature type="site" description="Important for substrate specificity" evidence="4">
    <location>
        <position position="86"/>
    </location>
</feature>
<dbReference type="AlphaFoldDB" id="A0A6G7VF49"/>